<dbReference type="GO" id="GO:0004826">
    <property type="term" value="F:phenylalanine-tRNA ligase activity"/>
    <property type="evidence" value="ECO:0007669"/>
    <property type="project" value="InterPro"/>
</dbReference>
<evidence type="ECO:0000313" key="5">
    <source>
        <dbReference type="EMBL" id="KAK1340566.1"/>
    </source>
</evidence>
<dbReference type="Proteomes" id="UP001177744">
    <property type="component" value="Unassembled WGS sequence"/>
</dbReference>
<keyword evidence="1" id="KW-0433">Leucine-rich repeat</keyword>
<dbReference type="PANTHER" id="PTHR10947:SF3">
    <property type="entry name" value="LEUCINE-RICH REPEAT-CONTAINING PROTEIN 47"/>
    <property type="match status" value="1"/>
</dbReference>
<gene>
    <name evidence="5" type="ORF">QTO34_019137</name>
</gene>
<organism evidence="5 6">
    <name type="scientific">Cnephaeus nilssonii</name>
    <name type="common">Northern bat</name>
    <name type="synonym">Eptesicus nilssonii</name>
    <dbReference type="NCBI Taxonomy" id="3371016"/>
    <lineage>
        <taxon>Eukaryota</taxon>
        <taxon>Metazoa</taxon>
        <taxon>Chordata</taxon>
        <taxon>Craniata</taxon>
        <taxon>Vertebrata</taxon>
        <taxon>Euteleostomi</taxon>
        <taxon>Mammalia</taxon>
        <taxon>Eutheria</taxon>
        <taxon>Laurasiatheria</taxon>
        <taxon>Chiroptera</taxon>
        <taxon>Yangochiroptera</taxon>
        <taxon>Vespertilionidae</taxon>
        <taxon>Cnephaeus</taxon>
    </lineage>
</organism>
<feature type="compositionally biased region" description="Basic and acidic residues" evidence="3">
    <location>
        <begin position="269"/>
        <end position="279"/>
    </location>
</feature>
<dbReference type="PROSITE" id="PS51450">
    <property type="entry name" value="LRR"/>
    <property type="match status" value="4"/>
</dbReference>
<dbReference type="InterPro" id="IPR032675">
    <property type="entry name" value="LRR_dom_sf"/>
</dbReference>
<dbReference type="Pfam" id="PF13855">
    <property type="entry name" value="LRR_8"/>
    <property type="match status" value="1"/>
</dbReference>
<evidence type="ECO:0000259" key="4">
    <source>
        <dbReference type="SMART" id="SM00873"/>
    </source>
</evidence>
<evidence type="ECO:0000256" key="3">
    <source>
        <dbReference type="SAM" id="MobiDB-lite"/>
    </source>
</evidence>
<feature type="domain" description="B3/B4 tRNA-binding" evidence="4">
    <location>
        <begin position="419"/>
        <end position="609"/>
    </location>
</feature>
<dbReference type="InterPro" id="IPR003591">
    <property type="entry name" value="Leu-rich_rpt_typical-subtyp"/>
</dbReference>
<accession>A0AA40I0X2</accession>
<dbReference type="InterPro" id="IPR001611">
    <property type="entry name" value="Leu-rich_rpt"/>
</dbReference>
<dbReference type="Pfam" id="PF12799">
    <property type="entry name" value="LRR_4"/>
    <property type="match status" value="1"/>
</dbReference>
<feature type="region of interest" description="Disordered" evidence="3">
    <location>
        <begin position="614"/>
        <end position="648"/>
    </location>
</feature>
<keyword evidence="2" id="KW-0677">Repeat</keyword>
<dbReference type="PANTHER" id="PTHR10947">
    <property type="entry name" value="PHENYLALANYL-TRNA SYNTHETASE BETA CHAIN AND LEUCINE-RICH REPEAT-CONTAINING PROTEIN 47"/>
    <property type="match status" value="1"/>
</dbReference>
<proteinExistence type="predicted"/>
<evidence type="ECO:0000256" key="2">
    <source>
        <dbReference type="ARBA" id="ARBA00022737"/>
    </source>
</evidence>
<keyword evidence="6" id="KW-1185">Reference proteome</keyword>
<dbReference type="EMBL" id="JAULJE010000008">
    <property type="protein sequence ID" value="KAK1340566.1"/>
    <property type="molecule type" value="Genomic_DNA"/>
</dbReference>
<dbReference type="AlphaFoldDB" id="A0AA40I0X2"/>
<dbReference type="PRINTS" id="PR00019">
    <property type="entry name" value="LEURICHRPT"/>
</dbReference>
<dbReference type="SMART" id="SM00364">
    <property type="entry name" value="LRR_BAC"/>
    <property type="match status" value="5"/>
</dbReference>
<dbReference type="GO" id="GO:0003723">
    <property type="term" value="F:RNA binding"/>
    <property type="evidence" value="ECO:0007669"/>
    <property type="project" value="InterPro"/>
</dbReference>
<name>A0AA40I0X2_CNENI</name>
<evidence type="ECO:0000313" key="6">
    <source>
        <dbReference type="Proteomes" id="UP001177744"/>
    </source>
</evidence>
<protein>
    <recommendedName>
        <fullName evidence="4">B3/B4 tRNA-binding domain-containing protein</fullName>
    </recommendedName>
</protein>
<feature type="compositionally biased region" description="Basic and acidic residues" evidence="3">
    <location>
        <begin position="632"/>
        <end position="643"/>
    </location>
</feature>
<dbReference type="InterPro" id="IPR045060">
    <property type="entry name" value="Phe-tRNA-ligase_IIc_bsu"/>
</dbReference>
<reference evidence="5" key="1">
    <citation type="submission" date="2023-06" db="EMBL/GenBank/DDBJ databases">
        <title>Reference genome for the Northern bat (Eptesicus nilssonii), a most northern bat species.</title>
        <authorList>
            <person name="Laine V.N."/>
            <person name="Pulliainen A.T."/>
            <person name="Lilley T.M."/>
        </authorList>
    </citation>
    <scope>NUCLEOTIDE SEQUENCE</scope>
    <source>
        <strain evidence="5">BLF_Eptnil</strain>
        <tissue evidence="5">Kidney</tissue>
    </source>
</reference>
<dbReference type="GO" id="GO:0006432">
    <property type="term" value="P:phenylalanyl-tRNA aminoacylation"/>
    <property type="evidence" value="ECO:0007669"/>
    <property type="project" value="InterPro"/>
</dbReference>
<dbReference type="InterPro" id="IPR020825">
    <property type="entry name" value="Phe-tRNA_synthase-like_B3/B4"/>
</dbReference>
<dbReference type="SMART" id="SM00369">
    <property type="entry name" value="LRR_TYP"/>
    <property type="match status" value="7"/>
</dbReference>
<comment type="caution">
    <text evidence="5">The sequence shown here is derived from an EMBL/GenBank/DDBJ whole genome shotgun (WGS) entry which is preliminary data.</text>
</comment>
<evidence type="ECO:0000256" key="1">
    <source>
        <dbReference type="ARBA" id="ARBA00022614"/>
    </source>
</evidence>
<sequence>MAAAAAVSEAWPELELAEQQRRRELLLTGPALEERVRAAGGRLPPRLFSLSLLHYLEVSGCGSLREPGPGLARGLPQLQSLVLRRNALGPGLSPELGPLPALRVLDLSGNALEALPPGQGLGPAEPPGLPQLQTLNLSGNRLRELPADLARCAPRLQTLNLTGNCLDSFPAELFRPGSLPLLSELAAADNCLRELSPDIAHLASLKTLDLANNRLSEVPAELADCPKLKELNLHGNQLKDRRLEKMLGSCQTKSILEYLRAGGRGRCKGRADPEKEESRRQRRERRKREGGEGGEEEVAEASRLLLRVLHVSENPAPLTVTAGPEVRDVRPFLVGAVVRGMDLQTGNALKRFLTSQVGAGGQRVGGGEETPPLRASAPLLGNGNAATLLWALVSRRGLGLSPGARAAECAGHLEGASHTQNQCAWRCGCGWGSSCSSPTALTTKLHEDLCEKRTAATIATHDLRAVRGPLLYTARPPQDLKVTAPSGARWAVLVPARLEIVPLGRKEAKAKDLVRQLQLEAEERRKQRKRQAVSGLHRYLHLLDGKEQYPCLLDADGDVISFPPITNSEKTKIKKTTSDLFLEVTSATSLQVCKDIMDALVLKMAEINKYTLENKEEGSDTEADATSGPLSEPRRHPSTERDGSAPLVVEQVRVVDEEGHLKVVYPSKTDLDIAAAHVTVIR</sequence>
<feature type="region of interest" description="Disordered" evidence="3">
    <location>
        <begin position="264"/>
        <end position="298"/>
    </location>
</feature>
<dbReference type="SUPFAM" id="SSF52058">
    <property type="entry name" value="L domain-like"/>
    <property type="match status" value="1"/>
</dbReference>
<dbReference type="SMART" id="SM00873">
    <property type="entry name" value="B3_4"/>
    <property type="match status" value="1"/>
</dbReference>
<dbReference type="Gene3D" id="3.80.10.10">
    <property type="entry name" value="Ribonuclease Inhibitor"/>
    <property type="match status" value="2"/>
</dbReference>
<dbReference type="InterPro" id="IPR005146">
    <property type="entry name" value="B3/B4_tRNA-bd"/>
</dbReference>
<dbReference type="Gene3D" id="3.50.40.10">
    <property type="entry name" value="Phenylalanyl-trna Synthetase, Chain B, domain 3"/>
    <property type="match status" value="2"/>
</dbReference>
<dbReference type="InterPro" id="IPR025875">
    <property type="entry name" value="Leu-rich_rpt_4"/>
</dbReference>